<protein>
    <submittedName>
        <fullName evidence="1">Uncharacterized protein</fullName>
    </submittedName>
</protein>
<reference evidence="1" key="1">
    <citation type="submission" date="2020-07" db="EMBL/GenBank/DDBJ databases">
        <title>Genome sequences of bacteria associated with the marine, planktonic diatom Thalassiosira profunda strain ECT2AJA-044.</title>
        <authorList>
            <person name="Gargas C.B."/>
            <person name="Roberts W.R."/>
            <person name="Alverson A.J."/>
        </authorList>
    </citation>
    <scope>NUCLEOTIDE SEQUENCE</scope>
    <source>
        <strain evidence="1">ECT2AJA-044</strain>
    </source>
</reference>
<organism evidence="1 2">
    <name type="scientific">Cognatishimia activa</name>
    <dbReference type="NCBI Taxonomy" id="1715691"/>
    <lineage>
        <taxon>Bacteria</taxon>
        <taxon>Pseudomonadati</taxon>
        <taxon>Pseudomonadota</taxon>
        <taxon>Alphaproteobacteria</taxon>
        <taxon>Rhodobacterales</taxon>
        <taxon>Paracoccaceae</taxon>
        <taxon>Cognatishimia</taxon>
    </lineage>
</organism>
<dbReference type="Proteomes" id="UP000665026">
    <property type="component" value="Chromosome"/>
</dbReference>
<sequence>MISVPLVVLQSDAEMDRPYAFMETTEVMDGVILGDVLAEEVELEVPYGAMILVEPKGFFDKKTSAGALGQILGLVLMDIAHPDAPATAGVPRDEDHKLGNPIVALSEFAQNWANRIQ</sequence>
<dbReference type="AlphaFoldDB" id="A0A975ES62"/>
<evidence type="ECO:0000313" key="2">
    <source>
        <dbReference type="Proteomes" id="UP000665026"/>
    </source>
</evidence>
<name>A0A975ES62_9RHOB</name>
<dbReference type="RefSeq" id="WP_209357853.1">
    <property type="nucleotide sequence ID" value="NZ_CP060010.1"/>
</dbReference>
<accession>A0A975ES62</accession>
<evidence type="ECO:0000313" key="1">
    <source>
        <dbReference type="EMBL" id="QTN37159.1"/>
    </source>
</evidence>
<gene>
    <name evidence="1" type="ORF">HZ995_06555</name>
</gene>
<dbReference type="KEGG" id="cact:HZ995_06555"/>
<dbReference type="EMBL" id="CP060010">
    <property type="protein sequence ID" value="QTN37159.1"/>
    <property type="molecule type" value="Genomic_DNA"/>
</dbReference>
<proteinExistence type="predicted"/>